<dbReference type="SUPFAM" id="SSF53448">
    <property type="entry name" value="Nucleotide-diphospho-sugar transferases"/>
    <property type="match status" value="1"/>
</dbReference>
<comment type="caution">
    <text evidence="2">The sequence shown here is derived from an EMBL/GenBank/DDBJ whole genome shotgun (WGS) entry which is preliminary data.</text>
</comment>
<dbReference type="InterPro" id="IPR001173">
    <property type="entry name" value="Glyco_trans_2-like"/>
</dbReference>
<proteinExistence type="predicted"/>
<evidence type="ECO:0000313" key="3">
    <source>
        <dbReference type="Proteomes" id="UP001596013"/>
    </source>
</evidence>
<name>A0ABW0JM67_9GAMM</name>
<sequence length="698" mass="77505">MKGLIALGGNMRWRWQRLRYLLKRVFGSMTQRGFKGTLWRIAQELRQHPTADLVWKLEPLDLVAPSGVPRSDSPRVSVIIPIHGKLSHTLACLRSIERHGAAAPFEVIVVDDASPDDSADVLSRIEGVRLLRNAANLGFVGSCNAGAEIARGAFMLFLNNDTQVTEGWLDELLACFVEEENCGIAGSRLAYPDGRLQEAGGIVYGNGEAWTYGRFEKRDDPRFLYRRDVDYVSGASLMIAADLFNAIGGFDRRYAPAYCEDMDLAFAARAAGRRVIYQPASLIVHCEGISSGLDPFAGAKRYQSINRVKFVEKWKDALTRQPRPTLPAEQAIQRPGARHILIVDALAPDPSRDSGSLRLINIMRLLHELDWRITFMANNRRASGTEIALLGRLGVQVLCKPSSPPLSSWLSRHGAGLDAVMLCRHYVAEAYLPLVRRRAPRAKVIFDTVDLHFLREQRAAAHTGNVSLARQAKRSRQQELALMRASDASLVVSPVEYLLLRDELPQAQVELLSNVHEVHERRGDFAGRHGLVFVGGFGHPPNVDAVHWLIEEIFPRIRQRRADIVLHLIGDMPLAARESLARPGVQIHGRVDDLTPWMEGCRVALAPLRYGAGVKGKVNMAMSHGLPVVATPMAAEGMYLVDGENVLLAAQAEAFALAALRLHEDQALWLRISDAGIENVRQHFSFETARRTLQRLLA</sequence>
<dbReference type="Pfam" id="PF13692">
    <property type="entry name" value="Glyco_trans_1_4"/>
    <property type="match status" value="1"/>
</dbReference>
<dbReference type="Pfam" id="PF00535">
    <property type="entry name" value="Glycos_transf_2"/>
    <property type="match status" value="1"/>
</dbReference>
<gene>
    <name evidence="2" type="ORF">ACFPME_10505</name>
</gene>
<dbReference type="InterPro" id="IPR029044">
    <property type="entry name" value="Nucleotide-diphossugar_trans"/>
</dbReference>
<dbReference type="Proteomes" id="UP001596013">
    <property type="component" value="Unassembled WGS sequence"/>
</dbReference>
<dbReference type="PANTHER" id="PTHR43179">
    <property type="entry name" value="RHAMNOSYLTRANSFERASE WBBL"/>
    <property type="match status" value="1"/>
</dbReference>
<dbReference type="Gene3D" id="3.90.550.10">
    <property type="entry name" value="Spore Coat Polysaccharide Biosynthesis Protein SpsA, Chain A"/>
    <property type="match status" value="1"/>
</dbReference>
<reference evidence="3" key="1">
    <citation type="journal article" date="2019" name="Int. J. Syst. Evol. Microbiol.">
        <title>The Global Catalogue of Microorganisms (GCM) 10K type strain sequencing project: providing services to taxonomists for standard genome sequencing and annotation.</title>
        <authorList>
            <consortium name="The Broad Institute Genomics Platform"/>
            <consortium name="The Broad Institute Genome Sequencing Center for Infectious Disease"/>
            <person name="Wu L."/>
            <person name="Ma J."/>
        </authorList>
    </citation>
    <scope>NUCLEOTIDE SEQUENCE [LARGE SCALE GENOMIC DNA]</scope>
    <source>
        <strain evidence="3">JCM 17130</strain>
    </source>
</reference>
<dbReference type="RefSeq" id="WP_377304944.1">
    <property type="nucleotide sequence ID" value="NZ_JBHSMK010000005.1"/>
</dbReference>
<dbReference type="Gene3D" id="3.40.50.2000">
    <property type="entry name" value="Glycogen Phosphorylase B"/>
    <property type="match status" value="1"/>
</dbReference>
<dbReference type="EMBL" id="JBHSMK010000005">
    <property type="protein sequence ID" value="MFC5436989.1"/>
    <property type="molecule type" value="Genomic_DNA"/>
</dbReference>
<dbReference type="GO" id="GO:0016757">
    <property type="term" value="F:glycosyltransferase activity"/>
    <property type="evidence" value="ECO:0007669"/>
    <property type="project" value="UniProtKB-KW"/>
</dbReference>
<dbReference type="SUPFAM" id="SSF53756">
    <property type="entry name" value="UDP-Glycosyltransferase/glycogen phosphorylase"/>
    <property type="match status" value="1"/>
</dbReference>
<evidence type="ECO:0000259" key="1">
    <source>
        <dbReference type="Pfam" id="PF00535"/>
    </source>
</evidence>
<protein>
    <submittedName>
        <fullName evidence="2">Glycosyltransferase</fullName>
        <ecNumber evidence="2">2.4.-.-</ecNumber>
    </submittedName>
</protein>
<keyword evidence="3" id="KW-1185">Reference proteome</keyword>
<keyword evidence="2" id="KW-0328">Glycosyltransferase</keyword>
<accession>A0ABW0JM67</accession>
<keyword evidence="2" id="KW-0808">Transferase</keyword>
<organism evidence="2 3">
    <name type="scientific">Rhodanobacter umsongensis</name>
    <dbReference type="NCBI Taxonomy" id="633153"/>
    <lineage>
        <taxon>Bacteria</taxon>
        <taxon>Pseudomonadati</taxon>
        <taxon>Pseudomonadota</taxon>
        <taxon>Gammaproteobacteria</taxon>
        <taxon>Lysobacterales</taxon>
        <taxon>Rhodanobacteraceae</taxon>
        <taxon>Rhodanobacter</taxon>
    </lineage>
</organism>
<feature type="domain" description="Glycosyltransferase 2-like" evidence="1">
    <location>
        <begin position="77"/>
        <end position="218"/>
    </location>
</feature>
<dbReference type="EC" id="2.4.-.-" evidence="2"/>
<evidence type="ECO:0000313" key="2">
    <source>
        <dbReference type="EMBL" id="MFC5436989.1"/>
    </source>
</evidence>
<dbReference type="PANTHER" id="PTHR43179:SF7">
    <property type="entry name" value="RHAMNOSYLTRANSFERASE WBBL"/>
    <property type="match status" value="1"/>
</dbReference>